<dbReference type="AlphaFoldDB" id="A0A976IH54"/>
<dbReference type="GeneID" id="94349732"/>
<keyword evidence="3" id="KW-1185">Reference proteome</keyword>
<name>A0A976IH54_BRELC</name>
<dbReference type="EMBL" id="SHOA02000062">
    <property type="protein sequence ID" value="TDH71430.1"/>
    <property type="molecule type" value="Genomic_DNA"/>
</dbReference>
<feature type="region of interest" description="Disordered" evidence="1">
    <location>
        <begin position="92"/>
        <end position="113"/>
    </location>
</feature>
<reference evidence="2 3" key="1">
    <citation type="journal article" date="2021" name="Genome Biol.">
        <title>AFLAP: assembly-free linkage analysis pipeline using k-mers from genome sequencing data.</title>
        <authorList>
            <person name="Fletcher K."/>
            <person name="Zhang L."/>
            <person name="Gil J."/>
            <person name="Han R."/>
            <person name="Cavanaugh K."/>
            <person name="Michelmore R."/>
        </authorList>
    </citation>
    <scope>NUCLEOTIDE SEQUENCE [LARGE SCALE GENOMIC DNA]</scope>
    <source>
        <strain evidence="2 3">SF5</strain>
    </source>
</reference>
<feature type="compositionally biased region" description="Basic and acidic residues" evidence="1">
    <location>
        <begin position="92"/>
        <end position="106"/>
    </location>
</feature>
<evidence type="ECO:0000313" key="2">
    <source>
        <dbReference type="EMBL" id="TDH71430.1"/>
    </source>
</evidence>
<dbReference type="OrthoDB" id="97693at2759"/>
<accession>A0A976IH54</accession>
<organism evidence="2 3">
    <name type="scientific">Bremia lactucae</name>
    <name type="common">Lettuce downy mildew</name>
    <dbReference type="NCBI Taxonomy" id="4779"/>
    <lineage>
        <taxon>Eukaryota</taxon>
        <taxon>Sar</taxon>
        <taxon>Stramenopiles</taxon>
        <taxon>Oomycota</taxon>
        <taxon>Peronosporomycetes</taxon>
        <taxon>Peronosporales</taxon>
        <taxon>Peronosporaceae</taxon>
        <taxon>Bremia</taxon>
    </lineage>
</organism>
<protein>
    <submittedName>
        <fullName evidence="2">Uncharacterized protein</fullName>
    </submittedName>
</protein>
<dbReference type="Proteomes" id="UP000294530">
    <property type="component" value="Unassembled WGS sequence"/>
</dbReference>
<dbReference type="RefSeq" id="XP_067820929.1">
    <property type="nucleotide sequence ID" value="XM_067964061.1"/>
</dbReference>
<sequence length="148" mass="17174">MSKILQRVHLLGRFYLNKWQYDATKWLDDVWFGRSNRPRVASVAFMITHSTRQKLLAAGFPSSVIRMLQPTIAQKIIADNIMYDQFKELQEQHQEEQAERARRTSEQMETQKNALAMAKVKQVEERMAPSAALVIHQTSVAAEKDENK</sequence>
<proteinExistence type="predicted"/>
<dbReference type="KEGG" id="blac:94349732"/>
<evidence type="ECO:0000313" key="3">
    <source>
        <dbReference type="Proteomes" id="UP000294530"/>
    </source>
</evidence>
<evidence type="ECO:0000256" key="1">
    <source>
        <dbReference type="SAM" id="MobiDB-lite"/>
    </source>
</evidence>
<gene>
    <name evidence="2" type="ORF">CCR75_005987</name>
</gene>
<comment type="caution">
    <text evidence="2">The sequence shown here is derived from an EMBL/GenBank/DDBJ whole genome shotgun (WGS) entry which is preliminary data.</text>
</comment>